<keyword evidence="2" id="KW-1185">Reference proteome</keyword>
<name>A0A7R9LHH8_9ACAR</name>
<dbReference type="EMBL" id="CAJPIZ010023664">
    <property type="protein sequence ID" value="CAG2118283.1"/>
    <property type="molecule type" value="Genomic_DNA"/>
</dbReference>
<sequence length="270" mass="30092">MSKELNILFIPVSAVGHVNGCIGLAEVLIQSGHSVSFAVNHEWKGRLAKYGIREILLADLQNEHGAEHGAQSTKAMAKMMMGLGKDSTPLDKAVNMVTKMGDLFINKIKQIDDLVSGVIASLQPDVLFVDMPFLLPSVVKSGIPWVLVSTANPLRYLNDERTPPPLSESSHLNIYGYPLELDYTDIRPLPPKWYRFDNLKRTEKHIPFNLPIQLMDKPGKLIYFSLGSMGAADVDNMKRLVNVLSKSKHRFIVSKGPLHDEYSLADNMWG</sequence>
<dbReference type="SUPFAM" id="SSF53756">
    <property type="entry name" value="UDP-Glycosyltransferase/glycogen phosphorylase"/>
    <property type="match status" value="1"/>
</dbReference>
<dbReference type="Proteomes" id="UP000759131">
    <property type="component" value="Unassembled WGS sequence"/>
</dbReference>
<dbReference type="EMBL" id="OC878239">
    <property type="protein sequence ID" value="CAD7640491.1"/>
    <property type="molecule type" value="Genomic_DNA"/>
</dbReference>
<evidence type="ECO:0000313" key="2">
    <source>
        <dbReference type="Proteomes" id="UP000759131"/>
    </source>
</evidence>
<protein>
    <recommendedName>
        <fullName evidence="3">UDP-glycosyltransferase</fullName>
    </recommendedName>
</protein>
<reference evidence="1" key="1">
    <citation type="submission" date="2020-11" db="EMBL/GenBank/DDBJ databases">
        <authorList>
            <person name="Tran Van P."/>
        </authorList>
    </citation>
    <scope>NUCLEOTIDE SEQUENCE</scope>
</reference>
<evidence type="ECO:0000313" key="1">
    <source>
        <dbReference type="EMBL" id="CAD7640491.1"/>
    </source>
</evidence>
<accession>A0A7R9LHH8</accession>
<organism evidence="1">
    <name type="scientific">Medioppia subpectinata</name>
    <dbReference type="NCBI Taxonomy" id="1979941"/>
    <lineage>
        <taxon>Eukaryota</taxon>
        <taxon>Metazoa</taxon>
        <taxon>Ecdysozoa</taxon>
        <taxon>Arthropoda</taxon>
        <taxon>Chelicerata</taxon>
        <taxon>Arachnida</taxon>
        <taxon>Acari</taxon>
        <taxon>Acariformes</taxon>
        <taxon>Sarcoptiformes</taxon>
        <taxon>Oribatida</taxon>
        <taxon>Brachypylina</taxon>
        <taxon>Oppioidea</taxon>
        <taxon>Oppiidae</taxon>
        <taxon>Medioppia</taxon>
    </lineage>
</organism>
<evidence type="ECO:0008006" key="3">
    <source>
        <dbReference type="Google" id="ProtNLM"/>
    </source>
</evidence>
<feature type="non-terminal residue" evidence="1">
    <location>
        <position position="1"/>
    </location>
</feature>
<dbReference type="Gene3D" id="3.40.50.2000">
    <property type="entry name" value="Glycogen Phosphorylase B"/>
    <property type="match status" value="2"/>
</dbReference>
<proteinExistence type="predicted"/>
<gene>
    <name evidence="1" type="ORF">OSB1V03_LOCUS18235</name>
</gene>
<dbReference type="AlphaFoldDB" id="A0A7R9LHH8"/>
<dbReference type="OrthoDB" id="6506150at2759"/>